<keyword evidence="3" id="KW-1185">Reference proteome</keyword>
<name>A0ABQ8EBW8_BRANA</name>
<dbReference type="PANTHER" id="PTHR11413:SF110">
    <property type="entry name" value="CYSTEINE PROTEINASE INHIBITOR 6"/>
    <property type="match status" value="1"/>
</dbReference>
<comment type="caution">
    <text evidence="2">The sequence shown here is derived from an EMBL/GenBank/DDBJ whole genome shotgun (WGS) entry which is preliminary data.</text>
</comment>
<accession>A0ABQ8EBW8</accession>
<evidence type="ECO:0000313" key="2">
    <source>
        <dbReference type="EMBL" id="KAH0939116.1"/>
    </source>
</evidence>
<gene>
    <name evidence="2" type="ORF">HID58_006577</name>
</gene>
<organism evidence="2 3">
    <name type="scientific">Brassica napus</name>
    <name type="common">Rape</name>
    <dbReference type="NCBI Taxonomy" id="3708"/>
    <lineage>
        <taxon>Eukaryota</taxon>
        <taxon>Viridiplantae</taxon>
        <taxon>Streptophyta</taxon>
        <taxon>Embryophyta</taxon>
        <taxon>Tracheophyta</taxon>
        <taxon>Spermatophyta</taxon>
        <taxon>Magnoliopsida</taxon>
        <taxon>eudicotyledons</taxon>
        <taxon>Gunneridae</taxon>
        <taxon>Pentapetalae</taxon>
        <taxon>rosids</taxon>
        <taxon>malvids</taxon>
        <taxon>Brassicales</taxon>
        <taxon>Brassicaceae</taxon>
        <taxon>Brassiceae</taxon>
        <taxon>Brassica</taxon>
    </lineage>
</organism>
<comment type="similarity">
    <text evidence="1">Belongs to the cystatin family. Phytocystatin subfamily.</text>
</comment>
<reference evidence="2 3" key="1">
    <citation type="submission" date="2021-05" db="EMBL/GenBank/DDBJ databases">
        <title>Genome Assembly of Synthetic Allotetraploid Brassica napus Reveals Homoeologous Exchanges between Subgenomes.</title>
        <authorList>
            <person name="Davis J.T."/>
        </authorList>
    </citation>
    <scope>NUCLEOTIDE SEQUENCE [LARGE SCALE GENOMIC DNA]</scope>
    <source>
        <strain evidence="3">cv. Da-Ae</strain>
        <tissue evidence="2">Seedling</tissue>
    </source>
</reference>
<keyword evidence="1" id="KW-0646">Protease inhibitor</keyword>
<sequence length="207" mass="23852">MESRIEVLAALYRLSRRWSRLKRKRKLVNRLMGFMPFVGKCAIRDTIAVNNQDTRSFHLKDSGVNVDVWTMCLFIVQTLKHLTMEIIGARRKKLYEATVWVKPRMNFKELCRQINLEEHYDHENLVLWTDDHKSWREVPRDDSVQSFADHAVKSIQDRFNSLLLSSSSRYAVVSGSDVLCALVLYGSGALRLNLNTSTSHAVGDPGQ</sequence>
<evidence type="ECO:0000256" key="1">
    <source>
        <dbReference type="RuleBase" id="RU362130"/>
    </source>
</evidence>
<keyword evidence="1" id="KW-0789">Thiol protease inhibitor</keyword>
<proteinExistence type="inferred from homology"/>
<dbReference type="Gene3D" id="3.10.450.10">
    <property type="match status" value="1"/>
</dbReference>
<protein>
    <recommendedName>
        <fullName evidence="1">Cysteine proteinase inhibitor</fullName>
    </recommendedName>
</protein>
<dbReference type="PANTHER" id="PTHR11413">
    <property type="entry name" value="CYSTATIN FAMILY MEMBER"/>
    <property type="match status" value="1"/>
</dbReference>
<dbReference type="EMBL" id="JAGKQM010000002">
    <property type="protein sequence ID" value="KAH0939116.1"/>
    <property type="molecule type" value="Genomic_DNA"/>
</dbReference>
<dbReference type="InterPro" id="IPR027214">
    <property type="entry name" value="Cystatin"/>
</dbReference>
<evidence type="ECO:0000313" key="3">
    <source>
        <dbReference type="Proteomes" id="UP000824890"/>
    </source>
</evidence>
<dbReference type="Proteomes" id="UP000824890">
    <property type="component" value="Unassembled WGS sequence"/>
</dbReference>